<dbReference type="FunFam" id="3.10.110.10:FF:000090">
    <property type="entry name" value="Ubiquitin-conjugating enzyme E2-17 kDa"/>
    <property type="match status" value="1"/>
</dbReference>
<dbReference type="SMART" id="SM00212">
    <property type="entry name" value="UBCc"/>
    <property type="match status" value="1"/>
</dbReference>
<sequence>MSTTARKRLMRDFKRLHIDPPQGVNGSPAPDNIMQWNAVIFGPEDTPWDGGTFRLTLEFQEEYPNKAPVVKFKSTMFHPNIYADGGICLDILQNQWSPIYDVSAILTSIQSLLCDPNPNSPANSEAARLYSENRREYNRRVSEGLSDIERAKALLVNNHPVSQRAVIDSLPALVKSKGKSAYVHLASSLLNNLAAQPNDAQVADAWIKAFQALAPSLDRAVLRSKALPVVMAKASASETSVASRLASCALLGALAPRLTREEVEQHFLRRGLTMCQEVDYVVRMCMCDQLAGLAKAVGRDVTAAQILPETLELVKDDDMRVRVAAVGALVGMLEVLPQDLRRSKAMPRLRQLCTENSGEADMARCLSRLMPTIFARVIGEQDNDQEVGSFLSSFRSLSASTDATARQTCASHVFTILQGATARRYATHLHDTLMTMVADQDENVRAALAGQFGDVCRLLGKERCQHYMKRPLLALLGDSTHAVKAAIAKNIGVTAFTSDQVYDNLVPIAVKYLTNGIASVMPAAADAVAASLRTNRRQHQRTELYGRMLRDFAHGRCFMRRCSFLIMAASLLARFSAKYFAEWCLSTVLELSSDPVPLVRLRVCPLMPALRSTLQLPDDAERLDKLSAALVTLSTDPDADVAAAARAVTGEFQSKPVRKKNEASPGADVAFAAFEAADKKKAAEESDMSMFADEIER</sequence>
<dbReference type="CDD" id="cd23790">
    <property type="entry name" value="UBCc_UBE2A_2B"/>
    <property type="match status" value="1"/>
</dbReference>
<dbReference type="EMBL" id="JALJOV010000942">
    <property type="protein sequence ID" value="KAK9858007.1"/>
    <property type="molecule type" value="Genomic_DNA"/>
</dbReference>
<evidence type="ECO:0000256" key="4">
    <source>
        <dbReference type="PROSITE-ProRule" id="PRU00103"/>
    </source>
</evidence>
<dbReference type="Proteomes" id="UP001485043">
    <property type="component" value="Unassembled WGS sequence"/>
</dbReference>
<dbReference type="PANTHER" id="PTHR21467">
    <property type="entry name" value="PROTEIN PHOSPHATASE 4 REGULATORY SUBUNIT 4 PPP4R4"/>
    <property type="match status" value="1"/>
</dbReference>
<dbReference type="InterPro" id="IPR000608">
    <property type="entry name" value="UBC"/>
</dbReference>
<organism evidence="7 8">
    <name type="scientific">Apatococcus fuscideae</name>
    <dbReference type="NCBI Taxonomy" id="2026836"/>
    <lineage>
        <taxon>Eukaryota</taxon>
        <taxon>Viridiplantae</taxon>
        <taxon>Chlorophyta</taxon>
        <taxon>core chlorophytes</taxon>
        <taxon>Trebouxiophyceae</taxon>
        <taxon>Chlorellales</taxon>
        <taxon>Chlorellaceae</taxon>
        <taxon>Apatococcus</taxon>
    </lineage>
</organism>
<evidence type="ECO:0000256" key="1">
    <source>
        <dbReference type="ARBA" id="ARBA00022679"/>
    </source>
</evidence>
<dbReference type="InterPro" id="IPR016135">
    <property type="entry name" value="UBQ-conjugating_enzyme/RWD"/>
</dbReference>
<dbReference type="Gene3D" id="1.25.10.10">
    <property type="entry name" value="Leucine-rich Repeat Variant"/>
    <property type="match status" value="1"/>
</dbReference>
<keyword evidence="1" id="KW-0808">Transferase</keyword>
<dbReference type="InterPro" id="IPR055231">
    <property type="entry name" value="2AA_helical"/>
</dbReference>
<dbReference type="PANTHER" id="PTHR21467:SF0">
    <property type="entry name" value="SERINE_THREONINE-PROTEIN PHOSPHATASE 4 REGULATORY SUBUNIT 4"/>
    <property type="match status" value="1"/>
</dbReference>
<dbReference type="InterPro" id="IPR023313">
    <property type="entry name" value="UBQ-conjugating_AS"/>
</dbReference>
<dbReference type="SUPFAM" id="SSF48371">
    <property type="entry name" value="ARM repeat"/>
    <property type="match status" value="1"/>
</dbReference>
<feature type="domain" description="UBC core" evidence="6">
    <location>
        <begin position="4"/>
        <end position="150"/>
    </location>
</feature>
<feature type="repeat" description="HEAT" evidence="4">
    <location>
        <begin position="429"/>
        <end position="467"/>
    </location>
</feature>
<keyword evidence="2" id="KW-0677">Repeat</keyword>
<dbReference type="SUPFAM" id="SSF54495">
    <property type="entry name" value="UBC-like"/>
    <property type="match status" value="1"/>
</dbReference>
<evidence type="ECO:0000256" key="5">
    <source>
        <dbReference type="PROSITE-ProRule" id="PRU10133"/>
    </source>
</evidence>
<dbReference type="InterPro" id="IPR011989">
    <property type="entry name" value="ARM-like"/>
</dbReference>
<evidence type="ECO:0000313" key="7">
    <source>
        <dbReference type="EMBL" id="KAK9858007.1"/>
    </source>
</evidence>
<reference evidence="7 8" key="1">
    <citation type="journal article" date="2024" name="Nat. Commun.">
        <title>Phylogenomics reveals the evolutionary origins of lichenization in chlorophyte algae.</title>
        <authorList>
            <person name="Puginier C."/>
            <person name="Libourel C."/>
            <person name="Otte J."/>
            <person name="Skaloud P."/>
            <person name="Haon M."/>
            <person name="Grisel S."/>
            <person name="Petersen M."/>
            <person name="Berrin J.G."/>
            <person name="Delaux P.M."/>
            <person name="Dal Grande F."/>
            <person name="Keller J."/>
        </authorList>
    </citation>
    <scope>NUCLEOTIDE SEQUENCE [LARGE SCALE GENOMIC DNA]</scope>
    <source>
        <strain evidence="7 8">SAG 2523</strain>
    </source>
</reference>
<dbReference type="AlphaFoldDB" id="A0AAW1SV81"/>
<evidence type="ECO:0000313" key="8">
    <source>
        <dbReference type="Proteomes" id="UP001485043"/>
    </source>
</evidence>
<dbReference type="PROSITE" id="PS50077">
    <property type="entry name" value="HEAT_REPEAT"/>
    <property type="match status" value="2"/>
</dbReference>
<feature type="repeat" description="HEAT" evidence="4">
    <location>
        <begin position="306"/>
        <end position="344"/>
    </location>
</feature>
<dbReference type="Gene3D" id="3.10.110.10">
    <property type="entry name" value="Ubiquitin Conjugating Enzyme"/>
    <property type="match status" value="1"/>
</dbReference>
<dbReference type="InterPro" id="IPR039918">
    <property type="entry name" value="PPP4R4"/>
</dbReference>
<keyword evidence="8" id="KW-1185">Reference proteome</keyword>
<dbReference type="InterPro" id="IPR021133">
    <property type="entry name" value="HEAT_type_2"/>
</dbReference>
<dbReference type="PROSITE" id="PS00183">
    <property type="entry name" value="UBC_1"/>
    <property type="match status" value="1"/>
</dbReference>
<dbReference type="GO" id="GO:0016740">
    <property type="term" value="F:transferase activity"/>
    <property type="evidence" value="ECO:0007669"/>
    <property type="project" value="UniProtKB-KW"/>
</dbReference>
<keyword evidence="3" id="KW-0833">Ubl conjugation pathway</keyword>
<comment type="caution">
    <text evidence="7">The sequence shown here is derived from an EMBL/GenBank/DDBJ whole genome shotgun (WGS) entry which is preliminary data.</text>
</comment>
<evidence type="ECO:0000256" key="3">
    <source>
        <dbReference type="ARBA" id="ARBA00022786"/>
    </source>
</evidence>
<name>A0AAW1SV81_9CHLO</name>
<evidence type="ECO:0000259" key="6">
    <source>
        <dbReference type="PROSITE" id="PS50127"/>
    </source>
</evidence>
<gene>
    <name evidence="7" type="ORF">WJX84_010844</name>
</gene>
<accession>A0AAW1SV81</accession>
<feature type="active site" description="Glycyl thioester intermediate" evidence="5">
    <location>
        <position position="88"/>
    </location>
</feature>
<dbReference type="InterPro" id="IPR016024">
    <property type="entry name" value="ARM-type_fold"/>
</dbReference>
<dbReference type="Pfam" id="PF00179">
    <property type="entry name" value="UQ_con"/>
    <property type="match status" value="1"/>
</dbReference>
<evidence type="ECO:0000256" key="2">
    <source>
        <dbReference type="ARBA" id="ARBA00022737"/>
    </source>
</evidence>
<proteinExistence type="predicted"/>
<dbReference type="Pfam" id="PF22956">
    <property type="entry name" value="VPS15-like_hel"/>
    <property type="match status" value="1"/>
</dbReference>
<protein>
    <recommendedName>
        <fullName evidence="6">UBC core domain-containing protein</fullName>
    </recommendedName>
</protein>
<dbReference type="PROSITE" id="PS50127">
    <property type="entry name" value="UBC_2"/>
    <property type="match status" value="1"/>
</dbReference>